<accession>A0A932A709</accession>
<dbReference type="InterPro" id="IPR002734">
    <property type="entry name" value="RibDG_C"/>
</dbReference>
<dbReference type="PANTHER" id="PTHR38011:SF11">
    <property type="entry name" value="2,5-DIAMINO-6-RIBOSYLAMINO-4(3H)-PYRIMIDINONE 5'-PHOSPHATE REDUCTASE"/>
    <property type="match status" value="1"/>
</dbReference>
<gene>
    <name evidence="2" type="ORF">HYX28_03740</name>
</gene>
<dbReference type="InterPro" id="IPR050765">
    <property type="entry name" value="Riboflavin_Biosynth_HTPR"/>
</dbReference>
<dbReference type="SUPFAM" id="SSF53597">
    <property type="entry name" value="Dihydrofolate reductase-like"/>
    <property type="match status" value="1"/>
</dbReference>
<dbReference type="GO" id="GO:0008703">
    <property type="term" value="F:5-amino-6-(5-phosphoribosylamino)uracil reductase activity"/>
    <property type="evidence" value="ECO:0007669"/>
    <property type="project" value="InterPro"/>
</dbReference>
<evidence type="ECO:0000313" key="3">
    <source>
        <dbReference type="Proteomes" id="UP000779809"/>
    </source>
</evidence>
<dbReference type="Gene3D" id="3.40.430.10">
    <property type="entry name" value="Dihydrofolate Reductase, subunit A"/>
    <property type="match status" value="1"/>
</dbReference>
<feature type="domain" description="Bacterial bifunctional deaminase-reductase C-terminal" evidence="1">
    <location>
        <begin position="89"/>
        <end position="165"/>
    </location>
</feature>
<sequence length="183" mass="20110">MKASVFIGISVDGFIARPDGALDFLPADGGEPHGFNEFYKSVDALVIGRKTYEVVLAFGGWFYGKKPVFVLSSKPLPPAPPKAIVEHMSGDPADIVKRLEARGIRHIYVDGGVTVQSFLRAGLIQRLIITRVPVLIGQGIPLFGELLRDVHLRAVTTRQYKSGLVQTEYRVLAAAPRSKRRKD</sequence>
<dbReference type="AlphaFoldDB" id="A0A932A709"/>
<comment type="caution">
    <text evidence="2">The sequence shown here is derived from an EMBL/GenBank/DDBJ whole genome shotgun (WGS) entry which is preliminary data.</text>
</comment>
<evidence type="ECO:0000259" key="1">
    <source>
        <dbReference type="Pfam" id="PF01872"/>
    </source>
</evidence>
<dbReference type="Pfam" id="PF01872">
    <property type="entry name" value="RibD_C"/>
    <property type="match status" value="1"/>
</dbReference>
<evidence type="ECO:0000313" key="2">
    <source>
        <dbReference type="EMBL" id="MBI2677873.1"/>
    </source>
</evidence>
<dbReference type="PANTHER" id="PTHR38011">
    <property type="entry name" value="DIHYDROFOLATE REDUCTASE FAMILY PROTEIN (AFU_ORTHOLOGUE AFUA_8G06820)"/>
    <property type="match status" value="1"/>
</dbReference>
<proteinExistence type="predicted"/>
<dbReference type="EMBL" id="JACPNR010000004">
    <property type="protein sequence ID" value="MBI2677873.1"/>
    <property type="molecule type" value="Genomic_DNA"/>
</dbReference>
<name>A0A932A709_9BACT</name>
<dbReference type="Proteomes" id="UP000779809">
    <property type="component" value="Unassembled WGS sequence"/>
</dbReference>
<organism evidence="2 3">
    <name type="scientific">Candidatus Korobacter versatilis</name>
    <dbReference type="NCBI Taxonomy" id="658062"/>
    <lineage>
        <taxon>Bacteria</taxon>
        <taxon>Pseudomonadati</taxon>
        <taxon>Acidobacteriota</taxon>
        <taxon>Terriglobia</taxon>
        <taxon>Terriglobales</taxon>
        <taxon>Candidatus Korobacteraceae</taxon>
        <taxon>Candidatus Korobacter</taxon>
    </lineage>
</organism>
<protein>
    <submittedName>
        <fullName evidence="2">Dihydrofolate reductase family protein</fullName>
    </submittedName>
</protein>
<dbReference type="InterPro" id="IPR024072">
    <property type="entry name" value="DHFR-like_dom_sf"/>
</dbReference>
<reference evidence="2" key="1">
    <citation type="submission" date="2020-07" db="EMBL/GenBank/DDBJ databases">
        <title>Huge and variable diversity of episymbiotic CPR bacteria and DPANN archaea in groundwater ecosystems.</title>
        <authorList>
            <person name="He C.Y."/>
            <person name="Keren R."/>
            <person name="Whittaker M."/>
            <person name="Farag I.F."/>
            <person name="Doudna J."/>
            <person name="Cate J.H.D."/>
            <person name="Banfield J.F."/>
        </authorList>
    </citation>
    <scope>NUCLEOTIDE SEQUENCE</scope>
    <source>
        <strain evidence="2">NC_groundwater_580_Pr5_B-0.1um_64_19</strain>
    </source>
</reference>
<dbReference type="GO" id="GO:0009231">
    <property type="term" value="P:riboflavin biosynthetic process"/>
    <property type="evidence" value="ECO:0007669"/>
    <property type="project" value="InterPro"/>
</dbReference>